<protein>
    <submittedName>
        <fullName evidence="1">Uncharacterized protein</fullName>
    </submittedName>
</protein>
<name>A0A6N2KH41_SALVM</name>
<sequence>MASPLLSIRPIAEQYSPVVTRIITVRRTKQNRKIFPGIFFSRKLKTQSNLLNHKLQYKRSGVRFWLPMMMVQ</sequence>
<dbReference type="EMBL" id="CAADRP010000335">
    <property type="protein sequence ID" value="VFU26998.1"/>
    <property type="molecule type" value="Genomic_DNA"/>
</dbReference>
<gene>
    <name evidence="1" type="ORF">SVIM_LOCUS77826</name>
</gene>
<organism evidence="1">
    <name type="scientific">Salix viminalis</name>
    <name type="common">Common osier</name>
    <name type="synonym">Basket willow</name>
    <dbReference type="NCBI Taxonomy" id="40686"/>
    <lineage>
        <taxon>Eukaryota</taxon>
        <taxon>Viridiplantae</taxon>
        <taxon>Streptophyta</taxon>
        <taxon>Embryophyta</taxon>
        <taxon>Tracheophyta</taxon>
        <taxon>Spermatophyta</taxon>
        <taxon>Magnoliopsida</taxon>
        <taxon>eudicotyledons</taxon>
        <taxon>Gunneridae</taxon>
        <taxon>Pentapetalae</taxon>
        <taxon>rosids</taxon>
        <taxon>fabids</taxon>
        <taxon>Malpighiales</taxon>
        <taxon>Salicaceae</taxon>
        <taxon>Saliceae</taxon>
        <taxon>Salix</taxon>
    </lineage>
</organism>
<accession>A0A6N2KH41</accession>
<proteinExistence type="predicted"/>
<evidence type="ECO:0000313" key="1">
    <source>
        <dbReference type="EMBL" id="VFU26998.1"/>
    </source>
</evidence>
<dbReference type="AlphaFoldDB" id="A0A6N2KH41"/>
<reference evidence="1" key="1">
    <citation type="submission" date="2019-03" db="EMBL/GenBank/DDBJ databases">
        <authorList>
            <person name="Mank J."/>
            <person name="Almeida P."/>
        </authorList>
    </citation>
    <scope>NUCLEOTIDE SEQUENCE</scope>
    <source>
        <strain evidence="1">78183</strain>
    </source>
</reference>